<keyword evidence="6 10" id="KW-0274">FAD</keyword>
<protein>
    <recommendedName>
        <fullName evidence="2 10">FAD:protein FMN transferase</fullName>
        <ecNumber evidence="1 10">2.7.1.180</ecNumber>
    </recommendedName>
    <alternativeName>
        <fullName evidence="8 10">Flavin transferase</fullName>
    </alternativeName>
</protein>
<dbReference type="PANTHER" id="PTHR30040">
    <property type="entry name" value="THIAMINE BIOSYNTHESIS LIPOPROTEIN APBE"/>
    <property type="match status" value="1"/>
</dbReference>
<accession>A0A1H0ZSD9</accession>
<evidence type="ECO:0000256" key="8">
    <source>
        <dbReference type="ARBA" id="ARBA00031306"/>
    </source>
</evidence>
<dbReference type="InterPro" id="IPR003374">
    <property type="entry name" value="ApbE-like_sf"/>
</dbReference>
<dbReference type="Pfam" id="PF02424">
    <property type="entry name" value="ApbE"/>
    <property type="match status" value="1"/>
</dbReference>
<keyword evidence="3 10" id="KW-0285">Flavoprotein</keyword>
<dbReference type="PANTHER" id="PTHR30040:SF2">
    <property type="entry name" value="FAD:PROTEIN FMN TRANSFERASE"/>
    <property type="match status" value="1"/>
</dbReference>
<evidence type="ECO:0000256" key="10">
    <source>
        <dbReference type="PIRNR" id="PIRNR006268"/>
    </source>
</evidence>
<comment type="cofactor">
    <cofactor evidence="11">
        <name>Mg(2+)</name>
        <dbReference type="ChEBI" id="CHEBI:18420"/>
    </cofactor>
    <cofactor evidence="11">
        <name>Mn(2+)</name>
        <dbReference type="ChEBI" id="CHEBI:29035"/>
    </cofactor>
    <text evidence="11">Magnesium. Can also use manganese.</text>
</comment>
<dbReference type="SUPFAM" id="SSF143631">
    <property type="entry name" value="ApbE-like"/>
    <property type="match status" value="1"/>
</dbReference>
<reference evidence="13" key="1">
    <citation type="submission" date="2016-10" db="EMBL/GenBank/DDBJ databases">
        <authorList>
            <person name="Varghese N."/>
            <person name="Submissions S."/>
        </authorList>
    </citation>
    <scope>NUCLEOTIDE SEQUENCE [LARGE SCALE GENOMIC DNA]</scope>
    <source>
        <strain evidence="13">MPL-11</strain>
    </source>
</reference>
<evidence type="ECO:0000256" key="5">
    <source>
        <dbReference type="ARBA" id="ARBA00022723"/>
    </source>
</evidence>
<dbReference type="EMBL" id="FNJW01000008">
    <property type="protein sequence ID" value="SDQ29936.1"/>
    <property type="molecule type" value="Genomic_DNA"/>
</dbReference>
<evidence type="ECO:0000313" key="13">
    <source>
        <dbReference type="Proteomes" id="UP000199481"/>
    </source>
</evidence>
<evidence type="ECO:0000256" key="2">
    <source>
        <dbReference type="ARBA" id="ARBA00016337"/>
    </source>
</evidence>
<keyword evidence="5 10" id="KW-0479">Metal-binding</keyword>
<evidence type="ECO:0000313" key="12">
    <source>
        <dbReference type="EMBL" id="SDQ29936.1"/>
    </source>
</evidence>
<comment type="similarity">
    <text evidence="10">Belongs to the ApbE family.</text>
</comment>
<dbReference type="GO" id="GO:0046872">
    <property type="term" value="F:metal ion binding"/>
    <property type="evidence" value="ECO:0007669"/>
    <property type="project" value="UniProtKB-UniRule"/>
</dbReference>
<feature type="binding site" evidence="11">
    <location>
        <position position="284"/>
    </location>
    <ligand>
        <name>Mg(2+)</name>
        <dbReference type="ChEBI" id="CHEBI:18420"/>
    </ligand>
</feature>
<comment type="catalytic activity">
    <reaction evidence="9 10">
        <text>L-threonyl-[protein] + FAD = FMN-L-threonyl-[protein] + AMP + H(+)</text>
        <dbReference type="Rhea" id="RHEA:36847"/>
        <dbReference type="Rhea" id="RHEA-COMP:11060"/>
        <dbReference type="Rhea" id="RHEA-COMP:11061"/>
        <dbReference type="ChEBI" id="CHEBI:15378"/>
        <dbReference type="ChEBI" id="CHEBI:30013"/>
        <dbReference type="ChEBI" id="CHEBI:57692"/>
        <dbReference type="ChEBI" id="CHEBI:74257"/>
        <dbReference type="ChEBI" id="CHEBI:456215"/>
        <dbReference type="EC" id="2.7.1.180"/>
    </reaction>
</comment>
<keyword evidence="13" id="KW-1185">Reference proteome</keyword>
<dbReference type="Proteomes" id="UP000199481">
    <property type="component" value="Unassembled WGS sequence"/>
</dbReference>
<dbReference type="EC" id="2.7.1.180" evidence="1 10"/>
<feature type="binding site" evidence="11">
    <location>
        <position position="164"/>
    </location>
    <ligand>
        <name>Mg(2+)</name>
        <dbReference type="ChEBI" id="CHEBI:18420"/>
    </ligand>
</feature>
<dbReference type="RefSeq" id="WP_324199193.1">
    <property type="nucleotide sequence ID" value="NZ_CP084916.1"/>
</dbReference>
<gene>
    <name evidence="12" type="ORF">SAMN04487752_1670</name>
</gene>
<evidence type="ECO:0000256" key="4">
    <source>
        <dbReference type="ARBA" id="ARBA00022679"/>
    </source>
</evidence>
<keyword evidence="4 10" id="KW-0808">Transferase</keyword>
<evidence type="ECO:0000256" key="3">
    <source>
        <dbReference type="ARBA" id="ARBA00022630"/>
    </source>
</evidence>
<dbReference type="GO" id="GO:0016740">
    <property type="term" value="F:transferase activity"/>
    <property type="evidence" value="ECO:0007669"/>
    <property type="project" value="UniProtKB-UniRule"/>
</dbReference>
<dbReference type="PIRSF" id="PIRSF006268">
    <property type="entry name" value="ApbE"/>
    <property type="match status" value="1"/>
</dbReference>
<name>A0A1H0ZSD9_9LACT</name>
<keyword evidence="12" id="KW-0449">Lipoprotein</keyword>
<sequence>MQTYALYRLFNFIDRWVKKIKQKIINRMGTRISLSIVHPESEKLLEIASHMLADYEARFSANNPKSVLMIVNQQAGIQPVHVDSDLYELIQVGKEYSLSSNLALNITIGPLVKLWKIGFTGARLPDQKEIEERIKLIDPTEIELDADKRTVYLTKKGMELDLGALAKGYFADKLKLFFQKEGVQSGIVDLGGNVLTIGKNPKYKDGYWRVGIQKPSLVRGDLIGAVLVKDKSVVTSGIYERSLKVGEKEYHHIFDSTTGYPIENELASVTIVSDESIDGELWTTLLFMFSPDAAIQYIDNTPGIEALIITKDNDVKMTRGIMPYVVLF</sequence>
<dbReference type="AlphaFoldDB" id="A0A1H0ZSD9"/>
<keyword evidence="7 10" id="KW-0460">Magnesium</keyword>
<evidence type="ECO:0000256" key="1">
    <source>
        <dbReference type="ARBA" id="ARBA00011955"/>
    </source>
</evidence>
<evidence type="ECO:0000256" key="11">
    <source>
        <dbReference type="PIRSR" id="PIRSR006268-2"/>
    </source>
</evidence>
<evidence type="ECO:0000256" key="6">
    <source>
        <dbReference type="ARBA" id="ARBA00022827"/>
    </source>
</evidence>
<organism evidence="12 13">
    <name type="scientific">Carnobacterium viridans</name>
    <dbReference type="NCBI Taxonomy" id="174587"/>
    <lineage>
        <taxon>Bacteria</taxon>
        <taxon>Bacillati</taxon>
        <taxon>Bacillota</taxon>
        <taxon>Bacilli</taxon>
        <taxon>Lactobacillales</taxon>
        <taxon>Carnobacteriaceae</taxon>
        <taxon>Carnobacterium</taxon>
    </lineage>
</organism>
<dbReference type="InterPro" id="IPR024932">
    <property type="entry name" value="ApbE"/>
</dbReference>
<evidence type="ECO:0000256" key="7">
    <source>
        <dbReference type="ARBA" id="ARBA00022842"/>
    </source>
</evidence>
<evidence type="ECO:0000256" key="9">
    <source>
        <dbReference type="ARBA" id="ARBA00048540"/>
    </source>
</evidence>
<dbReference type="Gene3D" id="3.10.520.10">
    <property type="entry name" value="ApbE-like domains"/>
    <property type="match status" value="1"/>
</dbReference>
<proteinExistence type="inferred from homology"/>